<dbReference type="SUPFAM" id="SSF49401">
    <property type="entry name" value="Bacterial adhesins"/>
    <property type="match status" value="1"/>
</dbReference>
<keyword evidence="5" id="KW-1185">Reference proteome</keyword>
<dbReference type="OrthoDB" id="8926940at2"/>
<evidence type="ECO:0000256" key="1">
    <source>
        <dbReference type="ARBA" id="ARBA00022729"/>
    </source>
</evidence>
<dbReference type="InterPro" id="IPR036937">
    <property type="entry name" value="Adhesion_dom_fimbrial_sf"/>
</dbReference>
<dbReference type="InterPro" id="IPR008966">
    <property type="entry name" value="Adhesion_dom_sf"/>
</dbReference>
<evidence type="ECO:0000256" key="2">
    <source>
        <dbReference type="SAM" id="SignalP"/>
    </source>
</evidence>
<dbReference type="GO" id="GO:0009289">
    <property type="term" value="C:pilus"/>
    <property type="evidence" value="ECO:0007669"/>
    <property type="project" value="InterPro"/>
</dbReference>
<gene>
    <name evidence="4" type="ORF">DFR38_102114</name>
</gene>
<dbReference type="PANTHER" id="PTHR33420:SF3">
    <property type="entry name" value="FIMBRIAL SUBUNIT ELFA"/>
    <property type="match status" value="1"/>
</dbReference>
<dbReference type="Gene3D" id="2.60.40.1090">
    <property type="entry name" value="Fimbrial-type adhesion domain"/>
    <property type="match status" value="1"/>
</dbReference>
<feature type="domain" description="Fimbrial-type adhesion" evidence="3">
    <location>
        <begin position="178"/>
        <end position="320"/>
    </location>
</feature>
<organism evidence="4 5">
    <name type="scientific">Aquitalea magnusonii</name>
    <dbReference type="NCBI Taxonomy" id="332411"/>
    <lineage>
        <taxon>Bacteria</taxon>
        <taxon>Pseudomonadati</taxon>
        <taxon>Pseudomonadota</taxon>
        <taxon>Betaproteobacteria</taxon>
        <taxon>Neisseriales</taxon>
        <taxon>Chromobacteriaceae</taxon>
        <taxon>Aquitalea</taxon>
    </lineage>
</organism>
<evidence type="ECO:0000313" key="5">
    <source>
        <dbReference type="Proteomes" id="UP000248395"/>
    </source>
</evidence>
<accession>A0A318JY45</accession>
<dbReference type="AlphaFoldDB" id="A0A318JY45"/>
<dbReference type="PANTHER" id="PTHR33420">
    <property type="entry name" value="FIMBRIAL SUBUNIT ELFA-RELATED"/>
    <property type="match status" value="1"/>
</dbReference>
<dbReference type="Pfam" id="PF00419">
    <property type="entry name" value="Fimbrial"/>
    <property type="match status" value="1"/>
</dbReference>
<feature type="signal peptide" evidence="2">
    <location>
        <begin position="1"/>
        <end position="27"/>
    </location>
</feature>
<sequence length="320" mass="33687">MNMRKYLQQTFAALGLLLLLLPNASQALGCWLNQSGGPLSSTLTLPNNVYISSTAATGTIIWQSPLQSISVYCTQSVGENVYFWVNPKNQTLAAGVQIGILFNGVTYTQTSGAINTGIYVPQGGQVTSNLQYSVVILKSSNSPSSGVVNINNYPVFQLDGKGGLNNVPINFNQLLNGSVTFTPGGTCQLSAADVNRSITLPNASTFNFPSVGSTFGRTYFTITASNCSTGVNTATFKFSGTPDSNIATEFANNGTAKGVAVNMASAGDGLNIGANSTNNTRVVNVQAQMAQLPVYVEYYRTAAMVPGTVQSIVSVTMLYQ</sequence>
<evidence type="ECO:0000259" key="3">
    <source>
        <dbReference type="Pfam" id="PF00419"/>
    </source>
</evidence>
<dbReference type="InterPro" id="IPR000259">
    <property type="entry name" value="Adhesion_dom_fimbrial"/>
</dbReference>
<comment type="caution">
    <text evidence="4">The sequence shown here is derived from an EMBL/GenBank/DDBJ whole genome shotgun (WGS) entry which is preliminary data.</text>
</comment>
<keyword evidence="1 2" id="KW-0732">Signal</keyword>
<protein>
    <submittedName>
        <fullName evidence="4">Type 1 fimbria pilin</fullName>
    </submittedName>
</protein>
<evidence type="ECO:0000313" key="4">
    <source>
        <dbReference type="EMBL" id="PXX50466.1"/>
    </source>
</evidence>
<dbReference type="InterPro" id="IPR050263">
    <property type="entry name" value="Bact_Fimbrial_Adh_Pro"/>
</dbReference>
<name>A0A318JY45_9NEIS</name>
<feature type="chain" id="PRO_5016448416" evidence="2">
    <location>
        <begin position="28"/>
        <end position="320"/>
    </location>
</feature>
<reference evidence="4 5" key="1">
    <citation type="submission" date="2018-05" db="EMBL/GenBank/DDBJ databases">
        <title>Genomic Encyclopedia of Type Strains, Phase IV (KMG-IV): sequencing the most valuable type-strain genomes for metagenomic binning, comparative biology and taxonomic classification.</title>
        <authorList>
            <person name="Goeker M."/>
        </authorList>
    </citation>
    <scope>NUCLEOTIDE SEQUENCE [LARGE SCALE GENOMIC DNA]</scope>
    <source>
        <strain evidence="4 5">DSM 25134</strain>
    </source>
</reference>
<dbReference type="RefSeq" id="WP_059284535.1">
    <property type="nucleotide sequence ID" value="NZ_LNQU01000003.1"/>
</dbReference>
<dbReference type="GO" id="GO:0043709">
    <property type="term" value="P:cell adhesion involved in single-species biofilm formation"/>
    <property type="evidence" value="ECO:0007669"/>
    <property type="project" value="TreeGrafter"/>
</dbReference>
<proteinExistence type="predicted"/>
<dbReference type="Proteomes" id="UP000248395">
    <property type="component" value="Unassembled WGS sequence"/>
</dbReference>
<dbReference type="EMBL" id="QJKC01000002">
    <property type="protein sequence ID" value="PXX50466.1"/>
    <property type="molecule type" value="Genomic_DNA"/>
</dbReference>